<protein>
    <submittedName>
        <fullName evidence="2">Uncharacterized protein</fullName>
    </submittedName>
</protein>
<feature type="compositionally biased region" description="Low complexity" evidence="1">
    <location>
        <begin position="39"/>
        <end position="59"/>
    </location>
</feature>
<evidence type="ECO:0000256" key="1">
    <source>
        <dbReference type="SAM" id="MobiDB-lite"/>
    </source>
</evidence>
<organism evidence="2 3">
    <name type="scientific">Nesidiocoris tenuis</name>
    <dbReference type="NCBI Taxonomy" id="355587"/>
    <lineage>
        <taxon>Eukaryota</taxon>
        <taxon>Metazoa</taxon>
        <taxon>Ecdysozoa</taxon>
        <taxon>Arthropoda</taxon>
        <taxon>Hexapoda</taxon>
        <taxon>Insecta</taxon>
        <taxon>Pterygota</taxon>
        <taxon>Neoptera</taxon>
        <taxon>Paraneoptera</taxon>
        <taxon>Hemiptera</taxon>
        <taxon>Heteroptera</taxon>
        <taxon>Panheteroptera</taxon>
        <taxon>Cimicomorpha</taxon>
        <taxon>Miridae</taxon>
        <taxon>Dicyphina</taxon>
        <taxon>Nesidiocoris</taxon>
    </lineage>
</organism>
<keyword evidence="3" id="KW-1185">Reference proteome</keyword>
<sequence length="140" mass="15257">MEGDFGFGPTVLGFPNLQQPKKPSVVVESESDSGEQQRTGSPIKSPSPKSTPSKSTGGSLHLNPETEENLESDEENGPTRKSSRRILIPAYLNNYDCTNMFAALSAISYSEEPETYDKAISFGNGWKEAVKVELKGLEEN</sequence>
<reference evidence="2 3" key="1">
    <citation type="submission" date="2023-09" db="EMBL/GenBank/DDBJ databases">
        <title>Nesidiocoris tenuis whole genome shotgun sequence.</title>
        <authorList>
            <person name="Shibata T."/>
            <person name="Shimoda M."/>
            <person name="Kobayashi T."/>
            <person name="Uehara T."/>
        </authorList>
    </citation>
    <scope>NUCLEOTIDE SEQUENCE [LARGE SCALE GENOMIC DNA]</scope>
    <source>
        <strain evidence="2 3">Japan</strain>
    </source>
</reference>
<gene>
    <name evidence="2" type="ORF">NTJ_00139</name>
</gene>
<proteinExistence type="predicted"/>
<evidence type="ECO:0000313" key="2">
    <source>
        <dbReference type="EMBL" id="BES87334.1"/>
    </source>
</evidence>
<feature type="compositionally biased region" description="Acidic residues" evidence="1">
    <location>
        <begin position="65"/>
        <end position="76"/>
    </location>
</feature>
<accession>A0ABN7A7X4</accession>
<name>A0ABN7A7X4_9HEMI</name>
<feature type="region of interest" description="Disordered" evidence="1">
    <location>
        <begin position="1"/>
        <end position="85"/>
    </location>
</feature>
<dbReference type="EMBL" id="AP028909">
    <property type="protein sequence ID" value="BES87334.1"/>
    <property type="molecule type" value="Genomic_DNA"/>
</dbReference>
<dbReference type="Proteomes" id="UP001307889">
    <property type="component" value="Chromosome 1"/>
</dbReference>
<evidence type="ECO:0000313" key="3">
    <source>
        <dbReference type="Proteomes" id="UP001307889"/>
    </source>
</evidence>